<sequence length="251" mass="25015">MKFSAAFTVALLSLAKFIAADSESFGLVSLRSGSPLQFSGVYAKDGALYLGSNQNYSGVVTDDGKLKFSDNSYAVAGDDGYLTTTTDASKATTGFAVKNGYLQLNNSEAFYGVQSGSDYKVAVKSEGSNSQSVSLSARSTNGQTVPDFTPGSSGSSSSSAAPASSSAAPASSSEAAKTSAAPVSQIGDGQIQATTATPKPTAQPVSQIGDGQIQATTGTQSVLVKTDVGNNAGKVTLGSSAAVAALAALLL</sequence>
<feature type="chain" id="PRO_5045658743" evidence="4">
    <location>
        <begin position="21"/>
        <end position="251"/>
    </location>
</feature>
<keyword evidence="6" id="KW-1185">Reference proteome</keyword>
<accession>A0ABX6F0B0</accession>
<protein>
    <submittedName>
        <fullName evidence="5">Cell wall protein CWP1</fullName>
    </submittedName>
</protein>
<evidence type="ECO:0000313" key="6">
    <source>
        <dbReference type="Proteomes" id="UP000422736"/>
    </source>
</evidence>
<proteinExistence type="predicted"/>
<evidence type="ECO:0000256" key="2">
    <source>
        <dbReference type="ARBA" id="ARBA00022729"/>
    </source>
</evidence>
<dbReference type="PROSITE" id="PS50256">
    <property type="entry name" value="PIR_REPEAT_2"/>
    <property type="match status" value="2"/>
</dbReference>
<dbReference type="EMBL" id="CP015058">
    <property type="protein sequence ID" value="QGN16589.1"/>
    <property type="molecule type" value="Genomic_DNA"/>
</dbReference>
<evidence type="ECO:0000256" key="3">
    <source>
        <dbReference type="SAM" id="MobiDB-lite"/>
    </source>
</evidence>
<evidence type="ECO:0000256" key="4">
    <source>
        <dbReference type="SAM" id="SignalP"/>
    </source>
</evidence>
<feature type="compositionally biased region" description="Polar residues" evidence="3">
    <location>
        <begin position="132"/>
        <end position="146"/>
    </location>
</feature>
<evidence type="ECO:0000256" key="1">
    <source>
        <dbReference type="ARBA" id="ARBA00004196"/>
    </source>
</evidence>
<comment type="subcellular location">
    <subcellularLocation>
        <location evidence="1">Cell envelope</location>
    </subcellularLocation>
</comment>
<feature type="region of interest" description="Disordered" evidence="3">
    <location>
        <begin position="132"/>
        <end position="186"/>
    </location>
</feature>
<dbReference type="Pfam" id="PF00399">
    <property type="entry name" value="PIR"/>
    <property type="match status" value="2"/>
</dbReference>
<reference evidence="5 6" key="1">
    <citation type="submission" date="2016-03" db="EMBL/GenBank/DDBJ databases">
        <title>How can Kluyveromyces marxianus grow so fast - potential evolutionary course in Saccharomyces Complex revealed by comparative genomics.</title>
        <authorList>
            <person name="Mo W."/>
            <person name="Lu W."/>
            <person name="Yang X."/>
            <person name="Qi J."/>
            <person name="Lv H."/>
        </authorList>
    </citation>
    <scope>NUCLEOTIDE SEQUENCE [LARGE SCALE GENOMIC DNA]</scope>
    <source>
        <strain evidence="5 6">FIM1</strain>
    </source>
</reference>
<dbReference type="InterPro" id="IPR000420">
    <property type="entry name" value="Yeast_PIR_rpt"/>
</dbReference>
<dbReference type="PROSITE" id="PS00929">
    <property type="entry name" value="PIR_REPEAT_1"/>
    <property type="match status" value="2"/>
</dbReference>
<dbReference type="Proteomes" id="UP000422736">
    <property type="component" value="Chromosome 5"/>
</dbReference>
<name>A0ABX6F0B0_KLUMA</name>
<organism evidence="5 6">
    <name type="scientific">Kluyveromyces marxianus</name>
    <name type="common">Yeast</name>
    <name type="synonym">Candida kefyr</name>
    <dbReference type="NCBI Taxonomy" id="4911"/>
    <lineage>
        <taxon>Eukaryota</taxon>
        <taxon>Fungi</taxon>
        <taxon>Dikarya</taxon>
        <taxon>Ascomycota</taxon>
        <taxon>Saccharomycotina</taxon>
        <taxon>Saccharomycetes</taxon>
        <taxon>Saccharomycetales</taxon>
        <taxon>Saccharomycetaceae</taxon>
        <taxon>Kluyveromyces</taxon>
    </lineage>
</organism>
<gene>
    <name evidence="5" type="primary">CWP1</name>
    <name evidence="5" type="ORF">FIM1_3305</name>
</gene>
<feature type="compositionally biased region" description="Low complexity" evidence="3">
    <location>
        <begin position="152"/>
        <end position="182"/>
    </location>
</feature>
<evidence type="ECO:0000313" key="5">
    <source>
        <dbReference type="EMBL" id="QGN16589.1"/>
    </source>
</evidence>
<keyword evidence="2 4" id="KW-0732">Signal</keyword>
<feature type="signal peptide" evidence="4">
    <location>
        <begin position="1"/>
        <end position="20"/>
    </location>
</feature>